<reference evidence="1" key="2">
    <citation type="submission" date="2023-05" db="EMBL/GenBank/DDBJ databases">
        <authorList>
            <consortium name="Lawrence Berkeley National Laboratory"/>
            <person name="Steindorff A."/>
            <person name="Hensen N."/>
            <person name="Bonometti L."/>
            <person name="Westerberg I."/>
            <person name="Brannstrom I.O."/>
            <person name="Guillou S."/>
            <person name="Cros-Aarteil S."/>
            <person name="Calhoun S."/>
            <person name="Haridas S."/>
            <person name="Kuo A."/>
            <person name="Mondo S."/>
            <person name="Pangilinan J."/>
            <person name="Riley R."/>
            <person name="Labutti K."/>
            <person name="Andreopoulos B."/>
            <person name="Lipzen A."/>
            <person name="Chen C."/>
            <person name="Yanf M."/>
            <person name="Daum C."/>
            <person name="Ng V."/>
            <person name="Clum A."/>
            <person name="Ohm R."/>
            <person name="Martin F."/>
            <person name="Silar P."/>
            <person name="Natvig D."/>
            <person name="Lalanne C."/>
            <person name="Gautier V."/>
            <person name="Ament-Velasquez S.L."/>
            <person name="Kruys A."/>
            <person name="Hutchinson M.I."/>
            <person name="Powell A.J."/>
            <person name="Barry K."/>
            <person name="Miller A.N."/>
            <person name="Grigoriev I.V."/>
            <person name="Debuchy R."/>
            <person name="Gladieux P."/>
            <person name="Thoren M.H."/>
            <person name="Johannesson H."/>
        </authorList>
    </citation>
    <scope>NUCLEOTIDE SEQUENCE</scope>
    <source>
        <strain evidence="1">CBS 103.79</strain>
    </source>
</reference>
<dbReference type="AlphaFoldDB" id="A0AAN6MBK1"/>
<keyword evidence="2" id="KW-1185">Reference proteome</keyword>
<dbReference type="EMBL" id="MU856072">
    <property type="protein sequence ID" value="KAK3897775.1"/>
    <property type="molecule type" value="Genomic_DNA"/>
</dbReference>
<evidence type="ECO:0000313" key="2">
    <source>
        <dbReference type="Proteomes" id="UP001303889"/>
    </source>
</evidence>
<accession>A0AAN6MBK1</accession>
<dbReference type="Proteomes" id="UP001303889">
    <property type="component" value="Unassembled WGS sequence"/>
</dbReference>
<evidence type="ECO:0000313" key="1">
    <source>
        <dbReference type="EMBL" id="KAK3897775.1"/>
    </source>
</evidence>
<organism evidence="1 2">
    <name type="scientific">Staphylotrichum tortipilum</name>
    <dbReference type="NCBI Taxonomy" id="2831512"/>
    <lineage>
        <taxon>Eukaryota</taxon>
        <taxon>Fungi</taxon>
        <taxon>Dikarya</taxon>
        <taxon>Ascomycota</taxon>
        <taxon>Pezizomycotina</taxon>
        <taxon>Sordariomycetes</taxon>
        <taxon>Sordariomycetidae</taxon>
        <taxon>Sordariales</taxon>
        <taxon>Chaetomiaceae</taxon>
        <taxon>Staphylotrichum</taxon>
    </lineage>
</organism>
<comment type="caution">
    <text evidence="1">The sequence shown here is derived from an EMBL/GenBank/DDBJ whole genome shotgun (WGS) entry which is preliminary data.</text>
</comment>
<gene>
    <name evidence="1" type="ORF">C8A05DRAFT_38653</name>
</gene>
<protein>
    <submittedName>
        <fullName evidence="1">Uncharacterized protein</fullName>
    </submittedName>
</protein>
<reference evidence="1" key="1">
    <citation type="journal article" date="2023" name="Mol. Phylogenet. Evol.">
        <title>Genome-scale phylogeny and comparative genomics of the fungal order Sordariales.</title>
        <authorList>
            <person name="Hensen N."/>
            <person name="Bonometti L."/>
            <person name="Westerberg I."/>
            <person name="Brannstrom I.O."/>
            <person name="Guillou S."/>
            <person name="Cros-Aarteil S."/>
            <person name="Calhoun S."/>
            <person name="Haridas S."/>
            <person name="Kuo A."/>
            <person name="Mondo S."/>
            <person name="Pangilinan J."/>
            <person name="Riley R."/>
            <person name="LaButti K."/>
            <person name="Andreopoulos B."/>
            <person name="Lipzen A."/>
            <person name="Chen C."/>
            <person name="Yan M."/>
            <person name="Daum C."/>
            <person name="Ng V."/>
            <person name="Clum A."/>
            <person name="Steindorff A."/>
            <person name="Ohm R.A."/>
            <person name="Martin F."/>
            <person name="Silar P."/>
            <person name="Natvig D.O."/>
            <person name="Lalanne C."/>
            <person name="Gautier V."/>
            <person name="Ament-Velasquez S.L."/>
            <person name="Kruys A."/>
            <person name="Hutchinson M.I."/>
            <person name="Powell A.J."/>
            <person name="Barry K."/>
            <person name="Miller A.N."/>
            <person name="Grigoriev I.V."/>
            <person name="Debuchy R."/>
            <person name="Gladieux P."/>
            <person name="Hiltunen Thoren M."/>
            <person name="Johannesson H."/>
        </authorList>
    </citation>
    <scope>NUCLEOTIDE SEQUENCE</scope>
    <source>
        <strain evidence="1">CBS 103.79</strain>
    </source>
</reference>
<sequence length="162" mass="18724">MFTPFLMFAESLRQRALFVSSRRSLDARGYVLRELTQTLTEFEHPFLDERDYAMALRITPNNLASLERDLARHLSVNLVKPLTDLTLAGRLREATLRLSAQRNHARAPGYSWTRRGWNCTFGNGFTDRKLTGIAGKPEIHWDNASDLARNSRYILPDRFENL</sequence>
<name>A0AAN6MBK1_9PEZI</name>
<proteinExistence type="predicted"/>